<dbReference type="SUPFAM" id="SSF51735">
    <property type="entry name" value="NAD(P)-binding Rossmann-fold domains"/>
    <property type="match status" value="1"/>
</dbReference>
<dbReference type="InterPro" id="IPR036291">
    <property type="entry name" value="NAD(P)-bd_dom_sf"/>
</dbReference>
<dbReference type="PANTHER" id="PTHR43060:SF15">
    <property type="entry name" value="3-HYDROXYISOBUTYRATE DEHYDROGENASE-LIKE 1, MITOCHONDRIAL-RELATED"/>
    <property type="match status" value="1"/>
</dbReference>
<dbReference type="Pfam" id="PF14833">
    <property type="entry name" value="NAD_binding_11"/>
    <property type="match status" value="1"/>
</dbReference>
<dbReference type="Gene3D" id="1.10.1040.10">
    <property type="entry name" value="N-(1-d-carboxylethyl)-l-norvaline Dehydrogenase, domain 2"/>
    <property type="match status" value="1"/>
</dbReference>
<dbReference type="InterPro" id="IPR008927">
    <property type="entry name" value="6-PGluconate_DH-like_C_sf"/>
</dbReference>
<keyword evidence="1 5" id="KW-0560">Oxidoreductase</keyword>
<feature type="domain" description="6-phosphogluconate dehydrogenase NADP-binding" evidence="3">
    <location>
        <begin position="2"/>
        <end position="159"/>
    </location>
</feature>
<comment type="caution">
    <text evidence="5">The sequence shown here is derived from an EMBL/GenBank/DDBJ whole genome shotgun (WGS) entry which is preliminary data.</text>
</comment>
<dbReference type="GO" id="GO:0016491">
    <property type="term" value="F:oxidoreductase activity"/>
    <property type="evidence" value="ECO:0007669"/>
    <property type="project" value="UniProtKB-KW"/>
</dbReference>
<reference evidence="5 6" key="1">
    <citation type="submission" date="2023-08" db="EMBL/GenBank/DDBJ databases">
        <title>The draft genome sequence of Paracraurococcus sp. LOR1-02.</title>
        <authorList>
            <person name="Kingkaew E."/>
            <person name="Tanasupawat S."/>
        </authorList>
    </citation>
    <scope>NUCLEOTIDE SEQUENCE [LARGE SCALE GENOMIC DNA]</scope>
    <source>
        <strain evidence="5 6">LOR1-02</strain>
    </source>
</reference>
<feature type="domain" description="3-hydroxyisobutyrate dehydrogenase-like NAD-binding" evidence="4">
    <location>
        <begin position="162"/>
        <end position="282"/>
    </location>
</feature>
<keyword evidence="2" id="KW-0520">NAD</keyword>
<dbReference type="InterPro" id="IPR006115">
    <property type="entry name" value="6PGDH_NADP-bd"/>
</dbReference>
<gene>
    <name evidence="5" type="ORF">Q7A36_36735</name>
</gene>
<evidence type="ECO:0000313" key="5">
    <source>
        <dbReference type="EMBL" id="MDO9713911.1"/>
    </source>
</evidence>
<dbReference type="RefSeq" id="WP_305108758.1">
    <property type="nucleotide sequence ID" value="NZ_JAUTWS010000135.1"/>
</dbReference>
<dbReference type="EMBL" id="JAUTWS010000135">
    <property type="protein sequence ID" value="MDO9713911.1"/>
    <property type="molecule type" value="Genomic_DNA"/>
</dbReference>
<dbReference type="Gene3D" id="3.40.50.720">
    <property type="entry name" value="NAD(P)-binding Rossmann-like Domain"/>
    <property type="match status" value="1"/>
</dbReference>
<keyword evidence="6" id="KW-1185">Reference proteome</keyword>
<dbReference type="InterPro" id="IPR029154">
    <property type="entry name" value="HIBADH-like_NADP-bd"/>
</dbReference>
<name>A0ABT9ECG8_9PROT</name>
<accession>A0ABT9ECG8</accession>
<organism evidence="5 6">
    <name type="scientific">Paracraurococcus lichenis</name>
    <dbReference type="NCBI Taxonomy" id="3064888"/>
    <lineage>
        <taxon>Bacteria</taxon>
        <taxon>Pseudomonadati</taxon>
        <taxon>Pseudomonadota</taxon>
        <taxon>Alphaproteobacteria</taxon>
        <taxon>Acetobacterales</taxon>
        <taxon>Roseomonadaceae</taxon>
        <taxon>Paracraurococcus</taxon>
    </lineage>
</organism>
<dbReference type="InterPro" id="IPR013328">
    <property type="entry name" value="6PGD_dom2"/>
</dbReference>
<evidence type="ECO:0000256" key="2">
    <source>
        <dbReference type="ARBA" id="ARBA00023027"/>
    </source>
</evidence>
<dbReference type="Pfam" id="PF03446">
    <property type="entry name" value="NAD_binding_2"/>
    <property type="match status" value="1"/>
</dbReference>
<evidence type="ECO:0000313" key="6">
    <source>
        <dbReference type="Proteomes" id="UP001243009"/>
    </source>
</evidence>
<dbReference type="Proteomes" id="UP001243009">
    <property type="component" value="Unassembled WGS sequence"/>
</dbReference>
<dbReference type="PIRSF" id="PIRSF000103">
    <property type="entry name" value="HIBADH"/>
    <property type="match status" value="1"/>
</dbReference>
<dbReference type="SUPFAM" id="SSF48179">
    <property type="entry name" value="6-phosphogluconate dehydrogenase C-terminal domain-like"/>
    <property type="match status" value="1"/>
</dbReference>
<dbReference type="PANTHER" id="PTHR43060">
    <property type="entry name" value="3-HYDROXYISOBUTYRATE DEHYDROGENASE-LIKE 1, MITOCHONDRIAL-RELATED"/>
    <property type="match status" value="1"/>
</dbReference>
<proteinExistence type="predicted"/>
<protein>
    <submittedName>
        <fullName evidence="5">NAD(P)-dependent oxidoreductase</fullName>
        <ecNumber evidence="5">1.1.-.-</ecNumber>
    </submittedName>
</protein>
<evidence type="ECO:0000259" key="4">
    <source>
        <dbReference type="Pfam" id="PF14833"/>
    </source>
</evidence>
<sequence>MRIGFVGLGNMGGPMCRNLVKGVNHEVIVHDLNAEAVRACTAQGATAADGLATLAASCEVVFTSLPTPQHVEMVAREIAAAARPGTVLFDLSTNSPTMVKRLHQELAARDITLLDTPVTGGVVRAVDASIVVMVGGDEAVFDQHRALLAAFSGTQVHVGPVGSASVAKLINNMLVLCNMAVAAEGMMIGAMAGIDLHKLTNIIQNGSGDSTGFRGLAARGLKGEFTPSFALDLAAKDLGLAVELAAEHGVPGLLAPQALALLRMARGLGYGQLDTSAMLKVYETMLGREVRLQ</sequence>
<dbReference type="InterPro" id="IPR015815">
    <property type="entry name" value="HIBADH-related"/>
</dbReference>
<dbReference type="EC" id="1.1.-.-" evidence="5"/>
<evidence type="ECO:0000259" key="3">
    <source>
        <dbReference type="Pfam" id="PF03446"/>
    </source>
</evidence>
<evidence type="ECO:0000256" key="1">
    <source>
        <dbReference type="ARBA" id="ARBA00023002"/>
    </source>
</evidence>